<accession>A0ABS8TSI5</accession>
<feature type="non-terminal residue" evidence="2">
    <location>
        <position position="1"/>
    </location>
</feature>
<organism evidence="2 3">
    <name type="scientific">Datura stramonium</name>
    <name type="common">Jimsonweed</name>
    <name type="synonym">Common thornapple</name>
    <dbReference type="NCBI Taxonomy" id="4076"/>
    <lineage>
        <taxon>Eukaryota</taxon>
        <taxon>Viridiplantae</taxon>
        <taxon>Streptophyta</taxon>
        <taxon>Embryophyta</taxon>
        <taxon>Tracheophyta</taxon>
        <taxon>Spermatophyta</taxon>
        <taxon>Magnoliopsida</taxon>
        <taxon>eudicotyledons</taxon>
        <taxon>Gunneridae</taxon>
        <taxon>Pentapetalae</taxon>
        <taxon>asterids</taxon>
        <taxon>lamiids</taxon>
        <taxon>Solanales</taxon>
        <taxon>Solanaceae</taxon>
        <taxon>Solanoideae</taxon>
        <taxon>Datureae</taxon>
        <taxon>Datura</taxon>
    </lineage>
</organism>
<sequence length="227" mass="25409">QITSIGDVINPLDLPSPKNPSSFTFPIERNSQAKPGGDSGKIADIHRSNRPVYSEIHNNKTTWVCTPHVCRPTHEISGHLDGGAAEVSLFEMIFDDGVADVPELKNDNWHGWPDGGRYVMELEFRNWQCQMNQEDVRNMITQEDPSNCSTMWFRVGLGVECNCVSQVKFRASSDFEVKSGAYVVSQVQQKNWSEGQTQNLKAQQVQNFNASQGQVLDSEQTQIMGFG</sequence>
<evidence type="ECO:0000313" key="3">
    <source>
        <dbReference type="Proteomes" id="UP000823775"/>
    </source>
</evidence>
<comment type="caution">
    <text evidence="2">The sequence shown here is derived from an EMBL/GenBank/DDBJ whole genome shotgun (WGS) entry which is preliminary data.</text>
</comment>
<protein>
    <submittedName>
        <fullName evidence="2">Uncharacterized protein</fullName>
    </submittedName>
</protein>
<evidence type="ECO:0000256" key="1">
    <source>
        <dbReference type="SAM" id="MobiDB-lite"/>
    </source>
</evidence>
<feature type="compositionally biased region" description="Polar residues" evidence="1">
    <location>
        <begin position="19"/>
        <end position="33"/>
    </location>
</feature>
<evidence type="ECO:0000313" key="2">
    <source>
        <dbReference type="EMBL" id="MCD7473349.1"/>
    </source>
</evidence>
<dbReference type="EMBL" id="JACEIK010001960">
    <property type="protein sequence ID" value="MCD7473349.1"/>
    <property type="molecule type" value="Genomic_DNA"/>
</dbReference>
<reference evidence="2 3" key="1">
    <citation type="journal article" date="2021" name="BMC Genomics">
        <title>Datura genome reveals duplications of psychoactive alkaloid biosynthetic genes and high mutation rate following tissue culture.</title>
        <authorList>
            <person name="Rajewski A."/>
            <person name="Carter-House D."/>
            <person name="Stajich J."/>
            <person name="Litt A."/>
        </authorList>
    </citation>
    <scope>NUCLEOTIDE SEQUENCE [LARGE SCALE GENOMIC DNA]</scope>
    <source>
        <strain evidence="2">AR-01</strain>
    </source>
</reference>
<dbReference type="Proteomes" id="UP000823775">
    <property type="component" value="Unassembled WGS sequence"/>
</dbReference>
<keyword evidence="3" id="KW-1185">Reference proteome</keyword>
<name>A0ABS8TSI5_DATST</name>
<proteinExistence type="predicted"/>
<feature type="region of interest" description="Disordered" evidence="1">
    <location>
        <begin position="1"/>
        <end position="44"/>
    </location>
</feature>
<gene>
    <name evidence="2" type="ORF">HAX54_015167</name>
</gene>